<dbReference type="InterPro" id="IPR036286">
    <property type="entry name" value="LexA/Signal_pep-like_sf"/>
</dbReference>
<comment type="catalytic activity">
    <reaction evidence="1 7">
        <text>Cleavage of hydrophobic, N-terminal signal or leader sequences from secreted and periplasmic proteins.</text>
        <dbReference type="EC" id="3.4.21.89"/>
    </reaction>
</comment>
<feature type="active site" evidence="6">
    <location>
        <position position="95"/>
    </location>
</feature>
<dbReference type="Pfam" id="PF10502">
    <property type="entry name" value="Peptidase_S26"/>
    <property type="match status" value="1"/>
</dbReference>
<dbReference type="Gene3D" id="2.10.109.10">
    <property type="entry name" value="Umud Fragment, subunit A"/>
    <property type="match status" value="1"/>
</dbReference>
<dbReference type="PANTHER" id="PTHR43390:SF1">
    <property type="entry name" value="CHLOROPLAST PROCESSING PEPTIDASE"/>
    <property type="match status" value="1"/>
</dbReference>
<keyword evidence="7" id="KW-0645">Protease</keyword>
<dbReference type="InterPro" id="IPR019758">
    <property type="entry name" value="Pept_S26A_signal_pept_1_CS"/>
</dbReference>
<name>A0A846QQ23_9BACT</name>
<gene>
    <name evidence="9" type="ORF">GGQ74_002974</name>
</gene>
<evidence type="ECO:0000256" key="6">
    <source>
        <dbReference type="PIRSR" id="PIRSR600223-1"/>
    </source>
</evidence>
<accession>A0A846QQ23</accession>
<dbReference type="SUPFAM" id="SSF51306">
    <property type="entry name" value="LexA/Signal peptidase"/>
    <property type="match status" value="1"/>
</dbReference>
<protein>
    <recommendedName>
        <fullName evidence="4 7">Signal peptidase I</fullName>
        <ecNumber evidence="3 7">3.4.21.89</ecNumber>
    </recommendedName>
</protein>
<evidence type="ECO:0000313" key="10">
    <source>
        <dbReference type="Proteomes" id="UP000580856"/>
    </source>
</evidence>
<evidence type="ECO:0000256" key="2">
    <source>
        <dbReference type="ARBA" id="ARBA00009370"/>
    </source>
</evidence>
<dbReference type="PROSITE" id="PS00761">
    <property type="entry name" value="SPASE_I_3"/>
    <property type="match status" value="1"/>
</dbReference>
<evidence type="ECO:0000256" key="3">
    <source>
        <dbReference type="ARBA" id="ARBA00013208"/>
    </source>
</evidence>
<dbReference type="GO" id="GO:0006465">
    <property type="term" value="P:signal peptide processing"/>
    <property type="evidence" value="ECO:0007669"/>
    <property type="project" value="InterPro"/>
</dbReference>
<dbReference type="CDD" id="cd06530">
    <property type="entry name" value="S26_SPase_I"/>
    <property type="match status" value="1"/>
</dbReference>
<evidence type="ECO:0000256" key="7">
    <source>
        <dbReference type="RuleBase" id="RU362042"/>
    </source>
</evidence>
<comment type="caution">
    <text evidence="9">The sequence shown here is derived from an EMBL/GenBank/DDBJ whole genome shotgun (WGS) entry which is preliminary data.</text>
</comment>
<dbReference type="EMBL" id="JAATJA010000004">
    <property type="protein sequence ID" value="NJB69277.1"/>
    <property type="molecule type" value="Genomic_DNA"/>
</dbReference>
<evidence type="ECO:0000256" key="5">
    <source>
        <dbReference type="ARBA" id="ARBA00022801"/>
    </source>
</evidence>
<dbReference type="InterPro" id="IPR019533">
    <property type="entry name" value="Peptidase_S26"/>
</dbReference>
<evidence type="ECO:0000313" key="9">
    <source>
        <dbReference type="EMBL" id="NJB69277.1"/>
    </source>
</evidence>
<evidence type="ECO:0000259" key="8">
    <source>
        <dbReference type="Pfam" id="PF10502"/>
    </source>
</evidence>
<comment type="subcellular location">
    <subcellularLocation>
        <location evidence="7">Membrane</location>
        <topology evidence="7">Single-pass type II membrane protein</topology>
    </subcellularLocation>
</comment>
<dbReference type="InterPro" id="IPR019757">
    <property type="entry name" value="Pept_S26A_signal_pept_1_Lys-AS"/>
</dbReference>
<dbReference type="EC" id="3.4.21.89" evidence="3 7"/>
<dbReference type="PROSITE" id="PS00760">
    <property type="entry name" value="SPASE_I_2"/>
    <property type="match status" value="1"/>
</dbReference>
<sequence>MNPRWHKVVRDYAEALIIALILAFFIRSFVVQAFKIPSGSMLETLQIGDQLLVNKFLYGIKVPFTDITVVPISDPEHGDIIVFRYPLDESKDYIKRVIGLPGDTLEMRDNVVYRNGERLDEPYLAGLPAKNFPPAHNFGPVTLPDNKYFCMGDNRENSSDSRYWGFVDRSQIVGKAWRIYWSWDGPFSIRWSRLGSLVE</sequence>
<feature type="domain" description="Peptidase S26" evidence="8">
    <location>
        <begin position="10"/>
        <end position="181"/>
    </location>
</feature>
<dbReference type="RefSeq" id="WP_167942361.1">
    <property type="nucleotide sequence ID" value="NZ_JAATJA010000004.1"/>
</dbReference>
<keyword evidence="5 7" id="KW-0378">Hydrolase</keyword>
<proteinExistence type="inferred from homology"/>
<dbReference type="PRINTS" id="PR00727">
    <property type="entry name" value="LEADERPTASE"/>
</dbReference>
<reference evidence="9 10" key="1">
    <citation type="submission" date="2020-03" db="EMBL/GenBank/DDBJ databases">
        <title>Genomic Encyclopedia of Type Strains, Phase IV (KMG-IV): sequencing the most valuable type-strain genomes for metagenomic binning, comparative biology and taxonomic classification.</title>
        <authorList>
            <person name="Goeker M."/>
        </authorList>
    </citation>
    <scope>NUCLEOTIDE SEQUENCE [LARGE SCALE GENOMIC DNA]</scope>
    <source>
        <strain evidence="9 10">DSM 24233</strain>
    </source>
</reference>
<dbReference type="PANTHER" id="PTHR43390">
    <property type="entry name" value="SIGNAL PEPTIDASE I"/>
    <property type="match status" value="1"/>
</dbReference>
<dbReference type="GO" id="GO:0009003">
    <property type="term" value="F:signal peptidase activity"/>
    <property type="evidence" value="ECO:0007669"/>
    <property type="project" value="UniProtKB-EC"/>
</dbReference>
<keyword evidence="10" id="KW-1185">Reference proteome</keyword>
<dbReference type="Proteomes" id="UP000580856">
    <property type="component" value="Unassembled WGS sequence"/>
</dbReference>
<comment type="similarity">
    <text evidence="2 7">Belongs to the peptidase S26 family.</text>
</comment>
<dbReference type="GO" id="GO:0004252">
    <property type="term" value="F:serine-type endopeptidase activity"/>
    <property type="evidence" value="ECO:0007669"/>
    <property type="project" value="InterPro"/>
</dbReference>
<dbReference type="NCBIfam" id="TIGR02227">
    <property type="entry name" value="sigpep_I_bact"/>
    <property type="match status" value="1"/>
</dbReference>
<dbReference type="InterPro" id="IPR000223">
    <property type="entry name" value="Pept_S26A_signal_pept_1"/>
</dbReference>
<evidence type="ECO:0000256" key="1">
    <source>
        <dbReference type="ARBA" id="ARBA00000677"/>
    </source>
</evidence>
<dbReference type="AlphaFoldDB" id="A0A846QQ23"/>
<dbReference type="GO" id="GO:0016020">
    <property type="term" value="C:membrane"/>
    <property type="evidence" value="ECO:0007669"/>
    <property type="project" value="UniProtKB-SubCell"/>
</dbReference>
<evidence type="ECO:0000256" key="4">
    <source>
        <dbReference type="ARBA" id="ARBA00019232"/>
    </source>
</evidence>
<organism evidence="9 10">
    <name type="scientific">Desulfobaculum xiamenense</name>
    <dbReference type="NCBI Taxonomy" id="995050"/>
    <lineage>
        <taxon>Bacteria</taxon>
        <taxon>Pseudomonadati</taxon>
        <taxon>Thermodesulfobacteriota</taxon>
        <taxon>Desulfovibrionia</taxon>
        <taxon>Desulfovibrionales</taxon>
        <taxon>Desulfovibrionaceae</taxon>
        <taxon>Desulfobaculum</taxon>
    </lineage>
</organism>
<feature type="active site" evidence="6">
    <location>
        <position position="40"/>
    </location>
</feature>